<comment type="subcellular location">
    <subcellularLocation>
        <location evidence="4">Nucleus</location>
    </subcellularLocation>
</comment>
<dbReference type="GO" id="GO:0009611">
    <property type="term" value="P:response to wounding"/>
    <property type="evidence" value="ECO:0007669"/>
    <property type="project" value="UniProtKB-UniRule"/>
</dbReference>
<evidence type="ECO:0000256" key="4">
    <source>
        <dbReference type="RuleBase" id="RU369065"/>
    </source>
</evidence>
<proteinExistence type="inferred from homology"/>
<dbReference type="IntAct" id="A0A1D6Q1C6">
    <property type="interactions" value="1"/>
</dbReference>
<evidence type="ECO:0000256" key="2">
    <source>
        <dbReference type="ARBA" id="ARBA00022819"/>
    </source>
</evidence>
<evidence type="ECO:0000259" key="6">
    <source>
        <dbReference type="PROSITE" id="PS51320"/>
    </source>
</evidence>
<feature type="region of interest" description="Disordered" evidence="5">
    <location>
        <begin position="90"/>
        <end position="119"/>
    </location>
</feature>
<accession>A0A1D6Q1C6</accession>
<keyword evidence="3" id="KW-0832">Ubl conjugation</keyword>
<protein>
    <recommendedName>
        <fullName evidence="4">Protein TIFY</fullName>
    </recommendedName>
    <alternativeName>
        <fullName evidence="4">Jasmonate ZIM domain-containing protein</fullName>
    </alternativeName>
</protein>
<dbReference type="PANTHER" id="PTHR33077">
    <property type="entry name" value="PROTEIN TIFY 4A-RELATED-RELATED"/>
    <property type="match status" value="1"/>
</dbReference>
<dbReference type="STRING" id="4577.A0A1D6Q1C6"/>
<name>A0A1D6Q1C6_MAIZE</name>
<gene>
    <name evidence="7" type="ORF">ZEAMMB73_Zm00001d050365</name>
</gene>
<comment type="similarity">
    <text evidence="1 4">Belongs to the TIFY/JAZ family.</text>
</comment>
<organism evidence="7">
    <name type="scientific">Zea mays</name>
    <name type="common">Maize</name>
    <dbReference type="NCBI Taxonomy" id="4577"/>
    <lineage>
        <taxon>Eukaryota</taxon>
        <taxon>Viridiplantae</taxon>
        <taxon>Streptophyta</taxon>
        <taxon>Embryophyta</taxon>
        <taxon>Tracheophyta</taxon>
        <taxon>Spermatophyta</taxon>
        <taxon>Magnoliopsida</taxon>
        <taxon>Liliopsida</taxon>
        <taxon>Poales</taxon>
        <taxon>Poaceae</taxon>
        <taxon>PACMAD clade</taxon>
        <taxon>Panicoideae</taxon>
        <taxon>Andropogonodae</taxon>
        <taxon>Andropogoneae</taxon>
        <taxon>Tripsacinae</taxon>
        <taxon>Zea</taxon>
    </lineage>
</organism>
<dbReference type="PROSITE" id="PS51320">
    <property type="entry name" value="TIFY"/>
    <property type="match status" value="1"/>
</dbReference>
<reference evidence="7" key="1">
    <citation type="submission" date="2015-12" db="EMBL/GenBank/DDBJ databases">
        <title>Update maize B73 reference genome by single molecule sequencing technologies.</title>
        <authorList>
            <consortium name="Maize Genome Sequencing Project"/>
            <person name="Ware D."/>
        </authorList>
    </citation>
    <scope>NUCLEOTIDE SEQUENCE</scope>
    <source>
        <tissue evidence="7">Seedling</tissue>
    </source>
</reference>
<dbReference type="InterPro" id="IPR040390">
    <property type="entry name" value="TIFY/JAZ"/>
</dbReference>
<keyword evidence="4" id="KW-0539">Nucleus</keyword>
<dbReference type="ExpressionAtlas" id="A0A1D6Q1C6">
    <property type="expression patterns" value="baseline and differential"/>
</dbReference>
<dbReference type="InterPro" id="IPR018467">
    <property type="entry name" value="CCT_CS"/>
</dbReference>
<feature type="domain" description="Tify" evidence="6">
    <location>
        <begin position="193"/>
        <end position="228"/>
    </location>
</feature>
<dbReference type="EMBL" id="CM000780">
    <property type="protein sequence ID" value="AQK52416.1"/>
    <property type="molecule type" value="Genomic_DNA"/>
</dbReference>
<dbReference type="GO" id="GO:0005634">
    <property type="term" value="C:nucleus"/>
    <property type="evidence" value="ECO:0007669"/>
    <property type="project" value="UniProtKB-SubCell"/>
</dbReference>
<dbReference type="Pfam" id="PF09425">
    <property type="entry name" value="Jas_motif"/>
    <property type="match status" value="1"/>
</dbReference>
<feature type="region of interest" description="Disordered" evidence="5">
    <location>
        <begin position="380"/>
        <end position="422"/>
    </location>
</feature>
<dbReference type="InterPro" id="IPR010399">
    <property type="entry name" value="Tify_dom"/>
</dbReference>
<dbReference type="GO" id="GO:2000022">
    <property type="term" value="P:regulation of jasmonic acid mediated signaling pathway"/>
    <property type="evidence" value="ECO:0007669"/>
    <property type="project" value="UniProtKB-UniRule"/>
</dbReference>
<dbReference type="GO" id="GO:0031347">
    <property type="term" value="P:regulation of defense response"/>
    <property type="evidence" value="ECO:0007669"/>
    <property type="project" value="UniProtKB-UniRule"/>
</dbReference>
<sequence>MERDFLGAIDRAWKCGEAAKEESRSEPDSPAATRWQFAARSGVAPAFMSFRTEATGEGSEAFSVSELRPAGDAFDGIKKQSSMLSIYQQQRQFGHNSSQATAQQQYPAAAHRQRSQVADYGAAAPHRLPGGGGGGCRLVQPVSVRHPVPFHQANLMVRSSVSQSFHNQQQPFTMSNNGFGGSTAGVYGARNPRNQASTQLTIFYNGSVNVFDNVPVDKAKELMMLASRASVPGATPSSEPDSPPVPAPAPAKVNVAEVFPGARQIAVQKPEPCVPHLSSAATASPVRIVVPQAVAPSRSTSHCATEACGSKPAAAPTSQTVSSSRQLAAASAAAAVTPRAVPQARKASLARFLEKRKERTLVFILLVSLRRVASVEPYLTSNSKSPLESSDAVGSASAPTKSSSTDVAPASSHNGGGAELVRHGGYPRSISFSTNLQI</sequence>
<dbReference type="InParanoid" id="A0A1D6Q1C6"/>
<evidence type="ECO:0000256" key="5">
    <source>
        <dbReference type="SAM" id="MobiDB-lite"/>
    </source>
</evidence>
<dbReference type="OMA" id="WQFPANS"/>
<dbReference type="Pfam" id="PF06200">
    <property type="entry name" value="tify"/>
    <property type="match status" value="1"/>
</dbReference>
<evidence type="ECO:0000313" key="7">
    <source>
        <dbReference type="EMBL" id="AQK52416.1"/>
    </source>
</evidence>
<evidence type="ECO:0000256" key="3">
    <source>
        <dbReference type="ARBA" id="ARBA00022843"/>
    </source>
</evidence>
<evidence type="ECO:0000256" key="1">
    <source>
        <dbReference type="ARBA" id="ARBA00008614"/>
    </source>
</evidence>
<dbReference type="PANTHER" id="PTHR33077:SF90">
    <property type="entry name" value="PROTEIN TIFY 7"/>
    <property type="match status" value="1"/>
</dbReference>
<comment type="function">
    <text evidence="4">Repressor of jasmonate responses.</text>
</comment>
<comment type="domain">
    <text evidence="4">The jas domain is required for interaction with COI1.</text>
</comment>
<feature type="compositionally biased region" description="Polar residues" evidence="5">
    <location>
        <begin position="397"/>
        <end position="406"/>
    </location>
</feature>
<dbReference type="SMR" id="A0A1D6Q1C6"/>
<dbReference type="AlphaFoldDB" id="A0A1D6Q1C6"/>
<dbReference type="SMART" id="SM00979">
    <property type="entry name" value="TIFY"/>
    <property type="match status" value="1"/>
</dbReference>
<feature type="compositionally biased region" description="Low complexity" evidence="5">
    <location>
        <begin position="99"/>
        <end position="110"/>
    </location>
</feature>
<keyword evidence="2 4" id="KW-1184">Jasmonic acid signaling pathway</keyword>